<dbReference type="InterPro" id="IPR004302">
    <property type="entry name" value="Cellulose/chitin-bd_N"/>
</dbReference>
<feature type="signal peptide" evidence="6">
    <location>
        <begin position="1"/>
        <end position="23"/>
    </location>
</feature>
<evidence type="ECO:0000256" key="6">
    <source>
        <dbReference type="SAM" id="SignalP"/>
    </source>
</evidence>
<keyword evidence="2 4" id="KW-0498">Mitosis</keyword>
<keyword evidence="6" id="KW-0732">Signal</keyword>
<comment type="caution">
    <text evidence="8">The sequence shown here is derived from an EMBL/GenBank/DDBJ whole genome shotgun (WGS) entry which is preliminary data.</text>
</comment>
<dbReference type="PANTHER" id="PTHR21113">
    <property type="entry name" value="AGAP001705-PA"/>
    <property type="match status" value="1"/>
</dbReference>
<evidence type="ECO:0000256" key="5">
    <source>
        <dbReference type="SAM" id="MobiDB-lite"/>
    </source>
</evidence>
<evidence type="ECO:0000313" key="9">
    <source>
        <dbReference type="Proteomes" id="UP001142055"/>
    </source>
</evidence>
<evidence type="ECO:0000259" key="7">
    <source>
        <dbReference type="Pfam" id="PF03067"/>
    </source>
</evidence>
<dbReference type="Proteomes" id="UP001142055">
    <property type="component" value="Chromosome 2"/>
</dbReference>
<keyword evidence="4" id="KW-0131">Cell cycle</keyword>
<reference evidence="8" key="1">
    <citation type="submission" date="2022-12" db="EMBL/GenBank/DDBJ databases">
        <title>Genome assemblies of Blomia tropicalis.</title>
        <authorList>
            <person name="Cui Y."/>
        </authorList>
    </citation>
    <scope>NUCLEOTIDE SEQUENCE</scope>
    <source>
        <tissue evidence="8">Adult mites</tissue>
    </source>
</reference>
<dbReference type="Pfam" id="PF04667">
    <property type="entry name" value="Endosulfine"/>
    <property type="match status" value="1"/>
</dbReference>
<dbReference type="GO" id="GO:0051301">
    <property type="term" value="P:cell division"/>
    <property type="evidence" value="ECO:0007669"/>
    <property type="project" value="UniProtKB-KW"/>
</dbReference>
<name>A0A9Q0M4B4_BLOTA</name>
<keyword evidence="4" id="KW-0132">Cell division</keyword>
<feature type="chain" id="PRO_5040486363" description="Chitin-binding type-4 domain-containing protein" evidence="6">
    <location>
        <begin position="24"/>
        <end position="379"/>
    </location>
</feature>
<sequence>MSSLDNYLLVVLLVVAWSQSTHQHGRLIEPPARNSMWRIGYNTTPNYEDSELFCGGIVNQWSTNKGKCGLCGDSYSLKQPRPYESGGKYVRNISTRIYHPGSVIDVVIQLVANHLGTFEFSLCPRNSFEERETEECFIPLKTNGTLKYRLNTHRKGTFNLPVELPKDVTCERCILRWHWKSANNWGTCENGRQGVGCGPQETYRNCADIIVRHEMGIRGPFINHIDERSNKIEEDYEDRAWRLILVLMASTENNNNTELKMAEKEEETKLKAKYPALQRPGPQFLQKRLQKGQKFFDSGDYNMAKAAAAKGPNKSRLAESKLNQGHPLPPQSVQQEQPPVAAPPITPPNTTGDAIPTPDCLATRKASIHVPSKLVSGGP</sequence>
<evidence type="ECO:0000256" key="4">
    <source>
        <dbReference type="RuleBase" id="RU363120"/>
    </source>
</evidence>
<evidence type="ECO:0000313" key="8">
    <source>
        <dbReference type="EMBL" id="KAJ6219798.1"/>
    </source>
</evidence>
<evidence type="ECO:0000256" key="1">
    <source>
        <dbReference type="ARBA" id="ARBA00010520"/>
    </source>
</evidence>
<evidence type="ECO:0000256" key="3">
    <source>
        <dbReference type="ARBA" id="ARBA00023272"/>
    </source>
</evidence>
<gene>
    <name evidence="8" type="ORF">RDWZM_005610</name>
</gene>
<dbReference type="AlphaFoldDB" id="A0A9Q0M4B4"/>
<evidence type="ECO:0000256" key="2">
    <source>
        <dbReference type="ARBA" id="ARBA00022776"/>
    </source>
</evidence>
<dbReference type="GO" id="GO:0005737">
    <property type="term" value="C:cytoplasm"/>
    <property type="evidence" value="ECO:0007669"/>
    <property type="project" value="UniProtKB-SubCell"/>
</dbReference>
<feature type="domain" description="Chitin-binding type-4" evidence="7">
    <location>
        <begin position="24"/>
        <end position="209"/>
    </location>
</feature>
<keyword evidence="4" id="KW-0963">Cytoplasm</keyword>
<accession>A0A9Q0M4B4</accession>
<organism evidence="8 9">
    <name type="scientific">Blomia tropicalis</name>
    <name type="common">Mite</name>
    <dbReference type="NCBI Taxonomy" id="40697"/>
    <lineage>
        <taxon>Eukaryota</taxon>
        <taxon>Metazoa</taxon>
        <taxon>Ecdysozoa</taxon>
        <taxon>Arthropoda</taxon>
        <taxon>Chelicerata</taxon>
        <taxon>Arachnida</taxon>
        <taxon>Acari</taxon>
        <taxon>Acariformes</taxon>
        <taxon>Sarcoptiformes</taxon>
        <taxon>Astigmata</taxon>
        <taxon>Glycyphagoidea</taxon>
        <taxon>Echimyopodidae</taxon>
        <taxon>Blomia</taxon>
    </lineage>
</organism>
<keyword evidence="9" id="KW-1185">Reference proteome</keyword>
<dbReference type="InterPro" id="IPR006760">
    <property type="entry name" value="Endosulphine"/>
</dbReference>
<comment type="function">
    <text evidence="4">Protein phosphatase inhibitor that specifically inhibits protein phosphatase 2A (PP2A) during mitosis.</text>
</comment>
<dbReference type="Pfam" id="PF03067">
    <property type="entry name" value="LPMO_10"/>
    <property type="match status" value="1"/>
</dbReference>
<dbReference type="GO" id="GO:0004864">
    <property type="term" value="F:protein phosphatase inhibitor activity"/>
    <property type="evidence" value="ECO:0007669"/>
    <property type="project" value="UniProtKB-KW"/>
</dbReference>
<dbReference type="OMA" id="INHIDER"/>
<comment type="similarity">
    <text evidence="1 4">Belongs to the endosulfine family.</text>
</comment>
<comment type="subcellular location">
    <subcellularLocation>
        <location evidence="4">Cytoplasm</location>
    </subcellularLocation>
</comment>
<proteinExistence type="inferred from homology"/>
<dbReference type="EMBL" id="JAPWDV010000002">
    <property type="protein sequence ID" value="KAJ6219798.1"/>
    <property type="molecule type" value="Genomic_DNA"/>
</dbReference>
<feature type="region of interest" description="Disordered" evidence="5">
    <location>
        <begin position="307"/>
        <end position="379"/>
    </location>
</feature>
<keyword evidence="3 4" id="KW-0650">Protein phosphatase inhibitor</keyword>
<protein>
    <recommendedName>
        <fullName evidence="7">Chitin-binding type-4 domain-containing protein</fullName>
    </recommendedName>
</protein>
<dbReference type="PANTHER" id="PTHR21113:SF4">
    <property type="entry name" value="CHITIN-BINDING TYPE-4 DOMAIN-CONTAINING PROTEIN"/>
    <property type="match status" value="1"/>
</dbReference>